<sequence>MNFNSNSIVLENKSDLLSQKVSDEFNTFPNSQDIDYQEFFQADLPGSYGVNSLNVFNNVQDVEEGFSFFEGDNDSLSPKIASSKAEHLNSSENIFKFCNKIENSMIGELGLIGVTQSSKEQPMQFGDINLDTCQADCDFDNNNNLEEAPKKLVTKPEMTPKKSNPRKCKAVRRDVINKTIFRIIRRYYHKILEKVIPDYKEQKKNDLVKLLEKFSDLIFPEVDNSNEMAKVMSALMFRREALLSKKDVYHKPKLRVFLDIQSKYSHKLLSPVLKNRYFRMMFEMFLQNGSEFFISDENVASNFKVYHQELEKIKDLFFSMEKSHF</sequence>
<organism evidence="1 2">
    <name type="scientific">Euplotes crassus</name>
    <dbReference type="NCBI Taxonomy" id="5936"/>
    <lineage>
        <taxon>Eukaryota</taxon>
        <taxon>Sar</taxon>
        <taxon>Alveolata</taxon>
        <taxon>Ciliophora</taxon>
        <taxon>Intramacronucleata</taxon>
        <taxon>Spirotrichea</taxon>
        <taxon>Hypotrichia</taxon>
        <taxon>Euplotida</taxon>
        <taxon>Euplotidae</taxon>
        <taxon>Moneuplotes</taxon>
    </lineage>
</organism>
<evidence type="ECO:0000313" key="2">
    <source>
        <dbReference type="Proteomes" id="UP001295684"/>
    </source>
</evidence>
<accession>A0AAD1UMB9</accession>
<evidence type="ECO:0000313" key="1">
    <source>
        <dbReference type="EMBL" id="CAI2372126.1"/>
    </source>
</evidence>
<dbReference type="EMBL" id="CAMPGE010013387">
    <property type="protein sequence ID" value="CAI2372126.1"/>
    <property type="molecule type" value="Genomic_DNA"/>
</dbReference>
<dbReference type="Proteomes" id="UP001295684">
    <property type="component" value="Unassembled WGS sequence"/>
</dbReference>
<protein>
    <submittedName>
        <fullName evidence="1">Uncharacterized protein</fullName>
    </submittedName>
</protein>
<name>A0AAD1UMB9_EUPCR</name>
<reference evidence="1" key="1">
    <citation type="submission" date="2023-07" db="EMBL/GenBank/DDBJ databases">
        <authorList>
            <consortium name="AG Swart"/>
            <person name="Singh M."/>
            <person name="Singh A."/>
            <person name="Seah K."/>
            <person name="Emmerich C."/>
        </authorList>
    </citation>
    <scope>NUCLEOTIDE SEQUENCE</scope>
    <source>
        <strain evidence="1">DP1</strain>
    </source>
</reference>
<keyword evidence="2" id="KW-1185">Reference proteome</keyword>
<gene>
    <name evidence="1" type="ORF">ECRASSUSDP1_LOCUS13454</name>
</gene>
<proteinExistence type="predicted"/>
<dbReference type="AlphaFoldDB" id="A0AAD1UMB9"/>
<comment type="caution">
    <text evidence="1">The sequence shown here is derived from an EMBL/GenBank/DDBJ whole genome shotgun (WGS) entry which is preliminary data.</text>
</comment>